<dbReference type="PANTHER" id="PTHR47989">
    <property type="entry name" value="OS01G0750732 PROTEIN"/>
    <property type="match status" value="1"/>
</dbReference>
<dbReference type="SUPFAM" id="SSF56112">
    <property type="entry name" value="Protein kinase-like (PK-like)"/>
    <property type="match status" value="1"/>
</dbReference>
<dbReference type="Proteomes" id="UP001152484">
    <property type="component" value="Unassembled WGS sequence"/>
</dbReference>
<dbReference type="AlphaFoldDB" id="A0A9P1EGI5"/>
<dbReference type="InterPro" id="IPR011009">
    <property type="entry name" value="Kinase-like_dom_sf"/>
</dbReference>
<keyword evidence="8" id="KW-1185">Reference proteome</keyword>
<keyword evidence="4" id="KW-0812">Transmembrane</keyword>
<keyword evidence="3" id="KW-0067">ATP-binding</keyword>
<keyword evidence="2" id="KW-0547">Nucleotide-binding</keyword>
<keyword evidence="1" id="KW-0723">Serine/threonine-protein kinase</keyword>
<dbReference type="PROSITE" id="PS50011">
    <property type="entry name" value="PROTEIN_KINASE_DOM"/>
    <property type="match status" value="1"/>
</dbReference>
<dbReference type="GO" id="GO:0004674">
    <property type="term" value="F:protein serine/threonine kinase activity"/>
    <property type="evidence" value="ECO:0007669"/>
    <property type="project" value="UniProtKB-KW"/>
</dbReference>
<comment type="caution">
    <text evidence="7">The sequence shown here is derived from an EMBL/GenBank/DDBJ whole genome shotgun (WGS) entry which is preliminary data.</text>
</comment>
<keyword evidence="1" id="KW-0808">Transferase</keyword>
<evidence type="ECO:0000256" key="3">
    <source>
        <dbReference type="ARBA" id="ARBA00022840"/>
    </source>
</evidence>
<keyword evidence="4" id="KW-0472">Membrane</keyword>
<dbReference type="OrthoDB" id="4062651at2759"/>
<dbReference type="Pfam" id="PF00069">
    <property type="entry name" value="Pkinase"/>
    <property type="match status" value="1"/>
</dbReference>
<protein>
    <recommendedName>
        <fullName evidence="6">Protein kinase domain-containing protein</fullName>
    </recommendedName>
</protein>
<keyword evidence="4" id="KW-1133">Transmembrane helix</keyword>
<keyword evidence="5" id="KW-0732">Signal</keyword>
<dbReference type="PANTHER" id="PTHR47989:SF27">
    <property type="entry name" value="PROTEIN KINASE DOMAIN-CONTAINING PROTEIN"/>
    <property type="match status" value="1"/>
</dbReference>
<feature type="domain" description="Protein kinase" evidence="6">
    <location>
        <begin position="150"/>
        <end position="423"/>
    </location>
</feature>
<dbReference type="EMBL" id="CAMAPE010000046">
    <property type="protein sequence ID" value="CAH9104787.1"/>
    <property type="molecule type" value="Genomic_DNA"/>
</dbReference>
<reference evidence="7" key="1">
    <citation type="submission" date="2022-07" db="EMBL/GenBank/DDBJ databases">
        <authorList>
            <person name="Macas J."/>
            <person name="Novak P."/>
            <person name="Neumann P."/>
        </authorList>
    </citation>
    <scope>NUCLEOTIDE SEQUENCE</scope>
</reference>
<evidence type="ECO:0000259" key="6">
    <source>
        <dbReference type="PROSITE" id="PS50011"/>
    </source>
</evidence>
<feature type="signal peptide" evidence="5">
    <location>
        <begin position="1"/>
        <end position="21"/>
    </location>
</feature>
<evidence type="ECO:0000313" key="8">
    <source>
        <dbReference type="Proteomes" id="UP001152484"/>
    </source>
</evidence>
<name>A0A9P1EGI5_CUSEU</name>
<evidence type="ECO:0000313" key="7">
    <source>
        <dbReference type="EMBL" id="CAH9104787.1"/>
    </source>
</evidence>
<dbReference type="Gene3D" id="1.10.510.10">
    <property type="entry name" value="Transferase(Phosphotransferase) domain 1"/>
    <property type="match status" value="1"/>
</dbReference>
<evidence type="ECO:0000256" key="2">
    <source>
        <dbReference type="ARBA" id="ARBA00022741"/>
    </source>
</evidence>
<organism evidence="7 8">
    <name type="scientific">Cuscuta europaea</name>
    <name type="common">European dodder</name>
    <dbReference type="NCBI Taxonomy" id="41803"/>
    <lineage>
        <taxon>Eukaryota</taxon>
        <taxon>Viridiplantae</taxon>
        <taxon>Streptophyta</taxon>
        <taxon>Embryophyta</taxon>
        <taxon>Tracheophyta</taxon>
        <taxon>Spermatophyta</taxon>
        <taxon>Magnoliopsida</taxon>
        <taxon>eudicotyledons</taxon>
        <taxon>Gunneridae</taxon>
        <taxon>Pentapetalae</taxon>
        <taxon>asterids</taxon>
        <taxon>lamiids</taxon>
        <taxon>Solanales</taxon>
        <taxon>Convolvulaceae</taxon>
        <taxon>Cuscuteae</taxon>
        <taxon>Cuscuta</taxon>
        <taxon>Cuscuta subgen. Cuscuta</taxon>
    </lineage>
</organism>
<dbReference type="InterPro" id="IPR000719">
    <property type="entry name" value="Prot_kinase_dom"/>
</dbReference>
<sequence length="446" mass="48979">MLKLLILFVVIMIEIFSSTLSSSLPVKVGSPVSHPVLPSEKEPIFQLSSNSTALSPGAADVRAIQHQTLKKKVLIALIVSSSILGGIVLLLSGFWVNRLTKLKKFNERWKYNAGLQVNDKKMIPFKVNGGRKGLVDLIEYPMLLAATNNFAEANVLGEGRLGRVYKARFGNDFEAAVKRLSSGGEQDAIKKEFENELDLLSKVQHQNIVSLLGYSVDGDMCLLVYEMMHNSSLEFQLHGPPHGSALSWPLRMKIALDVARGLEYLHEHCLPSVIHRNLKSSKILLDNNFNAKISDFGLCASGGNINKSIAKISGSQGYVAPEYLLDGKISDKTDVYAFGIILLELLLGKMPIEKVGETKCQSLVTWAMPQLTDRSKLPTIVDPVIKNTMDVKHLYQVAAVAVLCVQPEPSYRPLITDVLHSFIPLVPNELGGSLRVVDCALPTTNL</sequence>
<proteinExistence type="predicted"/>
<evidence type="ECO:0000256" key="5">
    <source>
        <dbReference type="SAM" id="SignalP"/>
    </source>
</evidence>
<accession>A0A9P1EGI5</accession>
<evidence type="ECO:0000256" key="4">
    <source>
        <dbReference type="SAM" id="Phobius"/>
    </source>
</evidence>
<dbReference type="Gene3D" id="3.30.200.20">
    <property type="entry name" value="Phosphorylase Kinase, domain 1"/>
    <property type="match status" value="1"/>
</dbReference>
<feature type="transmembrane region" description="Helical" evidence="4">
    <location>
        <begin position="73"/>
        <end position="96"/>
    </location>
</feature>
<dbReference type="GO" id="GO:0005524">
    <property type="term" value="F:ATP binding"/>
    <property type="evidence" value="ECO:0007669"/>
    <property type="project" value="UniProtKB-KW"/>
</dbReference>
<gene>
    <name evidence="7" type="ORF">CEURO_LOCUS16690</name>
</gene>
<dbReference type="FunFam" id="1.10.510.10:FF:000223">
    <property type="entry name" value="probable receptor-like protein kinase At1g80640"/>
    <property type="match status" value="1"/>
</dbReference>
<keyword evidence="1" id="KW-0418">Kinase</keyword>
<evidence type="ECO:0000256" key="1">
    <source>
        <dbReference type="ARBA" id="ARBA00022527"/>
    </source>
</evidence>
<feature type="chain" id="PRO_5040173390" description="Protein kinase domain-containing protein" evidence="5">
    <location>
        <begin position="22"/>
        <end position="446"/>
    </location>
</feature>